<feature type="transmembrane region" description="Helical" evidence="1">
    <location>
        <begin position="137"/>
        <end position="157"/>
    </location>
</feature>
<dbReference type="AlphaFoldDB" id="A0A257LUU0"/>
<feature type="transmembrane region" description="Helical" evidence="1">
    <location>
        <begin position="36"/>
        <end position="56"/>
    </location>
</feature>
<feature type="transmembrane region" description="Helical" evidence="1">
    <location>
        <begin position="68"/>
        <end position="88"/>
    </location>
</feature>
<gene>
    <name evidence="2" type="ORF">CGW93_02015</name>
</gene>
<name>A0A257LUU0_UNCW3</name>
<sequence length="206" mass="22672">MRRSLPLAICFVMGILMIIQFFIPHPVSIKFFDLTYKWYIVIAAFALVLGAGSLISHHTERIRYRREGWAYSVVALISLVVTAGIGLFGGIESGSLFMTIYGNIIVPLGASMFAILAFYMASAAYRAFRARTREATLLLVSAFIVMLGMVPFGYYIWPGLPKLANWLLNVPNLAAKRGIIFGVALGMIATSLKIILGIERSWLGGS</sequence>
<reference evidence="3" key="1">
    <citation type="submission" date="2017-07" db="EMBL/GenBank/DDBJ databases">
        <title>Novel pathways for hydrocarbon cycling and metabolic interdependencies in hydrothermal sediment communities.</title>
        <authorList>
            <person name="Dombrowski N."/>
            <person name="Seitz K."/>
            <person name="Teske A."/>
            <person name="Baker B."/>
        </authorList>
    </citation>
    <scope>NUCLEOTIDE SEQUENCE [LARGE SCALE GENOMIC DNA]</scope>
</reference>
<dbReference type="Proteomes" id="UP000216312">
    <property type="component" value="Unassembled WGS sequence"/>
</dbReference>
<proteinExistence type="predicted"/>
<feature type="transmembrane region" description="Helical" evidence="1">
    <location>
        <begin position="177"/>
        <end position="196"/>
    </location>
</feature>
<dbReference type="EMBL" id="NMUJ01000017">
    <property type="protein sequence ID" value="OYV03190.1"/>
    <property type="molecule type" value="Genomic_DNA"/>
</dbReference>
<keyword evidence="1" id="KW-0812">Transmembrane</keyword>
<keyword evidence="1" id="KW-1133">Transmembrane helix</keyword>
<protein>
    <submittedName>
        <fullName evidence="2">Uncharacterized protein</fullName>
    </submittedName>
</protein>
<evidence type="ECO:0000256" key="1">
    <source>
        <dbReference type="SAM" id="Phobius"/>
    </source>
</evidence>
<accession>A0A257LUU0</accession>
<organism evidence="2 3">
    <name type="scientific">candidate division WOR-3 bacterium 4484_18</name>
    <dbReference type="NCBI Taxonomy" id="2020626"/>
    <lineage>
        <taxon>Bacteria</taxon>
        <taxon>Bacteria division WOR-3</taxon>
    </lineage>
</organism>
<comment type="caution">
    <text evidence="2">The sequence shown here is derived from an EMBL/GenBank/DDBJ whole genome shotgun (WGS) entry which is preliminary data.</text>
</comment>
<feature type="transmembrane region" description="Helical" evidence="1">
    <location>
        <begin position="100"/>
        <end position="125"/>
    </location>
</feature>
<evidence type="ECO:0000313" key="2">
    <source>
        <dbReference type="EMBL" id="OYV03190.1"/>
    </source>
</evidence>
<feature type="transmembrane region" description="Helical" evidence="1">
    <location>
        <begin position="7"/>
        <end position="24"/>
    </location>
</feature>
<evidence type="ECO:0000313" key="3">
    <source>
        <dbReference type="Proteomes" id="UP000216312"/>
    </source>
</evidence>
<keyword evidence="1" id="KW-0472">Membrane</keyword>